<dbReference type="RefSeq" id="WP_135307792.1">
    <property type="nucleotide sequence ID" value="NZ_QUZT01000009.1"/>
</dbReference>
<organism evidence="2 3">
    <name type="scientific">Pseudomonas nabeulensis</name>
    <dbReference type="NCBI Taxonomy" id="2293833"/>
    <lineage>
        <taxon>Bacteria</taxon>
        <taxon>Pseudomonadati</taxon>
        <taxon>Pseudomonadota</taxon>
        <taxon>Gammaproteobacteria</taxon>
        <taxon>Pseudomonadales</taxon>
        <taxon>Pseudomonadaceae</taxon>
        <taxon>Pseudomonas</taxon>
    </lineage>
</organism>
<dbReference type="AlphaFoldDB" id="A0A4Z0B7N5"/>
<comment type="caution">
    <text evidence="2">The sequence shown here is derived from an EMBL/GenBank/DDBJ whole genome shotgun (WGS) entry which is preliminary data.</text>
</comment>
<dbReference type="EMBL" id="QUZT01000009">
    <property type="protein sequence ID" value="TFY94720.1"/>
    <property type="molecule type" value="Genomic_DNA"/>
</dbReference>
<name>A0A4Z0B7N5_9PSED</name>
<sequence>MTISAPLLDKKLNQKTSSGATVVPVKDLVLKVADTTVLTPYDRVYAVLIKLGTEIWRSEGSGVYKDEGPDADPGVIDEPGETIPDDVLKPLQGQDVEVKLVIGGERETQLESAPLLLHIQV</sequence>
<evidence type="ECO:0000313" key="2">
    <source>
        <dbReference type="EMBL" id="TFY94720.1"/>
    </source>
</evidence>
<feature type="region of interest" description="Disordered" evidence="1">
    <location>
        <begin position="61"/>
        <end position="87"/>
    </location>
</feature>
<keyword evidence="3" id="KW-1185">Reference proteome</keyword>
<protein>
    <submittedName>
        <fullName evidence="2">Uncharacterized protein</fullName>
    </submittedName>
</protein>
<reference evidence="2 3" key="1">
    <citation type="journal article" date="2019" name="Syst. Appl. Microbiol.">
        <title>New species of pathogenic Pseudomonas isolated from citrus in Tunisia: Proposal of Pseudomonas kairouanensis sp. nov. and Pseudomonas nabeulensis sp. nov.</title>
        <authorList>
            <person name="Oueslati M."/>
            <person name="Mulet M."/>
            <person name="Gomila M."/>
            <person name="Berge O."/>
            <person name="Hajlaoui M.R."/>
            <person name="Lalucat J."/>
            <person name="Sadfi-Zouaoui N."/>
            <person name="Garcia-Valdes E."/>
        </authorList>
    </citation>
    <scope>NUCLEOTIDE SEQUENCE [LARGE SCALE GENOMIC DNA]</scope>
    <source>
        <strain evidence="2 3">E10B</strain>
    </source>
</reference>
<dbReference type="Proteomes" id="UP000297734">
    <property type="component" value="Unassembled WGS sequence"/>
</dbReference>
<evidence type="ECO:0000313" key="3">
    <source>
        <dbReference type="Proteomes" id="UP000297734"/>
    </source>
</evidence>
<gene>
    <name evidence="2" type="ORF">DYL61_07220</name>
</gene>
<evidence type="ECO:0000256" key="1">
    <source>
        <dbReference type="SAM" id="MobiDB-lite"/>
    </source>
</evidence>
<accession>A0A4Z0B7N5</accession>
<proteinExistence type="predicted"/>